<evidence type="ECO:0000313" key="4">
    <source>
        <dbReference type="Proteomes" id="UP000253977"/>
    </source>
</evidence>
<dbReference type="Pfam" id="PF01497">
    <property type="entry name" value="Peripla_BP_2"/>
    <property type="match status" value="1"/>
</dbReference>
<dbReference type="GO" id="GO:0071281">
    <property type="term" value="P:cellular response to iron ion"/>
    <property type="evidence" value="ECO:0007669"/>
    <property type="project" value="TreeGrafter"/>
</dbReference>
<dbReference type="SUPFAM" id="SSF53807">
    <property type="entry name" value="Helical backbone' metal receptor"/>
    <property type="match status" value="1"/>
</dbReference>
<evidence type="ECO:0000256" key="1">
    <source>
        <dbReference type="SAM" id="MobiDB-lite"/>
    </source>
</evidence>
<proteinExistence type="predicted"/>
<reference evidence="3 4" key="1">
    <citation type="submission" date="2018-07" db="EMBL/GenBank/DDBJ databases">
        <title>Thalassococcus profundi sp. nov., a marine bacterium isolated from deep seawater of Okinawa Trough.</title>
        <authorList>
            <person name="Yu M."/>
        </authorList>
    </citation>
    <scope>NUCLEOTIDE SEQUENCE [LARGE SCALE GENOMIC DNA]</scope>
    <source>
        <strain evidence="3 4">WRAS1</strain>
    </source>
</reference>
<feature type="region of interest" description="Disordered" evidence="1">
    <location>
        <begin position="1"/>
        <end position="24"/>
    </location>
</feature>
<protein>
    <submittedName>
        <fullName evidence="3">ABC transporter substrate-binding protein</fullName>
    </submittedName>
</protein>
<dbReference type="Proteomes" id="UP000253977">
    <property type="component" value="Unassembled WGS sequence"/>
</dbReference>
<feature type="domain" description="Fe/B12 periplasmic-binding" evidence="2">
    <location>
        <begin position="56"/>
        <end position="302"/>
    </location>
</feature>
<comment type="caution">
    <text evidence="3">The sequence shown here is derived from an EMBL/GenBank/DDBJ whole genome shotgun (WGS) entry which is preliminary data.</text>
</comment>
<sequence length="302" mass="31669">MSASRTCSTPTTSRSRATKPRAAPPISVSVPLSKGITLAAALVLTGAAALADAPRRVVSLNVCTDQLALLLAAPEQLVSVSSLARDPRTSAYADRAQDVPVNTGKAEEVVLLDPDLVLAGTFSTQASLSMLERLGYAVARFAPVSSLEDARANITRMGALLGREEAAADLLADFDTRLSALSDAEPPLPRTALYGPRGTSAGPGTLSGQLIARAGLRNIVTEDYGRTLPLEELILADPDLILVGAPYSGHSEATALLDHPALRDTGALRQLSDGANWVCETPALLDALAELRDMRRDWQAAQ</sequence>
<dbReference type="PANTHER" id="PTHR30535:SF34">
    <property type="entry name" value="MOLYBDATE-BINDING PROTEIN MOLA"/>
    <property type="match status" value="1"/>
</dbReference>
<dbReference type="InterPro" id="IPR050902">
    <property type="entry name" value="ABC_Transporter_SBP"/>
</dbReference>
<dbReference type="Gene3D" id="3.40.50.1980">
    <property type="entry name" value="Nitrogenase molybdenum iron protein domain"/>
    <property type="match status" value="2"/>
</dbReference>
<accession>A0A369TS74</accession>
<evidence type="ECO:0000313" key="3">
    <source>
        <dbReference type="EMBL" id="RDD66977.1"/>
    </source>
</evidence>
<evidence type="ECO:0000259" key="2">
    <source>
        <dbReference type="PROSITE" id="PS50983"/>
    </source>
</evidence>
<dbReference type="InterPro" id="IPR002491">
    <property type="entry name" value="ABC_transptr_periplasmic_BD"/>
</dbReference>
<dbReference type="EMBL" id="QPMK01000003">
    <property type="protein sequence ID" value="RDD66977.1"/>
    <property type="molecule type" value="Genomic_DNA"/>
</dbReference>
<dbReference type="AlphaFoldDB" id="A0A369TS74"/>
<dbReference type="PANTHER" id="PTHR30535">
    <property type="entry name" value="VITAMIN B12-BINDING PROTEIN"/>
    <property type="match status" value="1"/>
</dbReference>
<organism evidence="3 4">
    <name type="scientific">Thalassococcus profundi</name>
    <dbReference type="NCBI Taxonomy" id="2282382"/>
    <lineage>
        <taxon>Bacteria</taxon>
        <taxon>Pseudomonadati</taxon>
        <taxon>Pseudomonadota</taxon>
        <taxon>Alphaproteobacteria</taxon>
        <taxon>Rhodobacterales</taxon>
        <taxon>Roseobacteraceae</taxon>
        <taxon>Thalassococcus</taxon>
    </lineage>
</organism>
<dbReference type="PROSITE" id="PS50983">
    <property type="entry name" value="FE_B12_PBP"/>
    <property type="match status" value="1"/>
</dbReference>
<name>A0A369TS74_9RHOB</name>
<dbReference type="OrthoDB" id="1632039at2"/>
<keyword evidence="4" id="KW-1185">Reference proteome</keyword>
<gene>
    <name evidence="3" type="ORF">DU478_04320</name>
</gene>